<dbReference type="SUPFAM" id="SSF51621">
    <property type="entry name" value="Phosphoenolpyruvate/pyruvate domain"/>
    <property type="match status" value="1"/>
</dbReference>
<dbReference type="EC" id="2.1.2.11" evidence="2"/>
<gene>
    <name evidence="4" type="ORF">UFOPK1493_04253</name>
</gene>
<accession>A0A6J6GF60</accession>
<name>A0A6J6GF60_9ZZZZ</name>
<sequence length="266" mass="28756">MARLTVKELLAVRGTRRLTQVYVRDVAEARACDEAGIEMIVATQWPSHDPGKLAAIREAAPDTFLTIGLPLYDVAGAVEIMRSAQQLMCIGADALYCPFGFDTVEMLANEMIPVIGHVGLIPYRSTWSGGMRAVGKTAGEAAGLLDRCHRYAAAGAIGVEIEVVPHEVVAAIAERTDLLLIGMGAGTAAHVQYLFSTDVLGDNEGHVPRHAKVYRDFAAEYARLQRERVAAFRELRDDVATGAYPEQRHQVAMPPGELAAFLDGID</sequence>
<dbReference type="Pfam" id="PF02548">
    <property type="entry name" value="Pantoate_transf"/>
    <property type="match status" value="1"/>
</dbReference>
<reference evidence="4" key="1">
    <citation type="submission" date="2020-05" db="EMBL/GenBank/DDBJ databases">
        <authorList>
            <person name="Chiriac C."/>
            <person name="Salcher M."/>
            <person name="Ghai R."/>
            <person name="Kavagutti S V."/>
        </authorList>
    </citation>
    <scope>NUCLEOTIDE SEQUENCE</scope>
</reference>
<dbReference type="GO" id="GO:0000287">
    <property type="term" value="F:magnesium ion binding"/>
    <property type="evidence" value="ECO:0007669"/>
    <property type="project" value="TreeGrafter"/>
</dbReference>
<dbReference type="GO" id="GO:0003864">
    <property type="term" value="F:3-methyl-2-oxobutanoate hydroxymethyltransferase activity"/>
    <property type="evidence" value="ECO:0007669"/>
    <property type="project" value="UniProtKB-EC"/>
</dbReference>
<dbReference type="PANTHER" id="PTHR20881">
    <property type="entry name" value="3-METHYL-2-OXOBUTANOATE HYDROXYMETHYLTRANSFERASE"/>
    <property type="match status" value="1"/>
</dbReference>
<dbReference type="InterPro" id="IPR040442">
    <property type="entry name" value="Pyrv_kinase-like_dom_sf"/>
</dbReference>
<keyword evidence="3" id="KW-0808">Transferase</keyword>
<dbReference type="InterPro" id="IPR003700">
    <property type="entry name" value="Pantoate_hydroxy_MeTrfase"/>
</dbReference>
<protein>
    <recommendedName>
        <fullName evidence="2">3-methyl-2-oxobutanoate hydroxymethyltransferase</fullName>
        <ecNumber evidence="2">2.1.2.11</ecNumber>
    </recommendedName>
</protein>
<evidence type="ECO:0000256" key="2">
    <source>
        <dbReference type="ARBA" id="ARBA00012618"/>
    </source>
</evidence>
<evidence type="ECO:0000313" key="4">
    <source>
        <dbReference type="EMBL" id="CAB4599936.1"/>
    </source>
</evidence>
<dbReference type="EMBL" id="CAEZSR010000312">
    <property type="protein sequence ID" value="CAB4599936.1"/>
    <property type="molecule type" value="Genomic_DNA"/>
</dbReference>
<dbReference type="Gene3D" id="3.20.20.60">
    <property type="entry name" value="Phosphoenolpyruvate-binding domains"/>
    <property type="match status" value="1"/>
</dbReference>
<dbReference type="InterPro" id="IPR015813">
    <property type="entry name" value="Pyrv/PenolPyrv_kinase-like_dom"/>
</dbReference>
<organism evidence="4">
    <name type="scientific">freshwater metagenome</name>
    <dbReference type="NCBI Taxonomy" id="449393"/>
    <lineage>
        <taxon>unclassified sequences</taxon>
        <taxon>metagenomes</taxon>
        <taxon>ecological metagenomes</taxon>
    </lineage>
</organism>
<evidence type="ECO:0000256" key="1">
    <source>
        <dbReference type="ARBA" id="ARBA00008676"/>
    </source>
</evidence>
<dbReference type="GO" id="GO:0015940">
    <property type="term" value="P:pantothenate biosynthetic process"/>
    <property type="evidence" value="ECO:0007669"/>
    <property type="project" value="InterPro"/>
</dbReference>
<dbReference type="AlphaFoldDB" id="A0A6J6GF60"/>
<dbReference type="PANTHER" id="PTHR20881:SF0">
    <property type="entry name" value="3-METHYL-2-OXOBUTANOATE HYDROXYMETHYLTRANSFERASE"/>
    <property type="match status" value="1"/>
</dbReference>
<comment type="similarity">
    <text evidence="1">Belongs to the PanB family.</text>
</comment>
<proteinExistence type="inferred from homology"/>
<evidence type="ECO:0000256" key="3">
    <source>
        <dbReference type="ARBA" id="ARBA00022679"/>
    </source>
</evidence>